<dbReference type="SUPFAM" id="SSF53639">
    <property type="entry name" value="AraD/HMP-PK domain-like"/>
    <property type="match status" value="1"/>
</dbReference>
<sequence length="250" mass="27250">MYTSEGKMLFQTEREEMSKLVRIITERGLTNAAGGNFSFLTEDEEGKRYIIMTPSLMSESFLGALPAAQILVVDFDSQTIVDGVGTLTREINMHQAIYHANPAVKAVLHSHAPNTLFWATANIPIPNLTEGTQKVKAIPILDFAPATSVELAETARKHIEQNQALPQLFMLNSHGLLIAQTGVSGLHAIHSALAILETNEMNAEIAYKQTVLQGLGVMDGYYSKGEKIATLEELKNGTAIYNHSQIIGGD</sequence>
<keyword evidence="2" id="KW-0456">Lyase</keyword>
<dbReference type="EMBL" id="JBCLSH010000024">
    <property type="protein sequence ID" value="MEY8443993.1"/>
    <property type="molecule type" value="Genomic_DNA"/>
</dbReference>
<dbReference type="Gene3D" id="3.40.225.10">
    <property type="entry name" value="Class II aldolase/adducin N-terminal domain"/>
    <property type="match status" value="1"/>
</dbReference>
<organism evidence="4 5">
    <name type="scientific">Lactococcus ileimucosae</name>
    <dbReference type="NCBI Taxonomy" id="2941329"/>
    <lineage>
        <taxon>Bacteria</taxon>
        <taxon>Bacillati</taxon>
        <taxon>Bacillota</taxon>
        <taxon>Bacilli</taxon>
        <taxon>Lactobacillales</taxon>
        <taxon>Streptococcaceae</taxon>
        <taxon>Lactococcus</taxon>
    </lineage>
</organism>
<dbReference type="InterPro" id="IPR036409">
    <property type="entry name" value="Aldolase_II/adducin_N_sf"/>
</dbReference>
<dbReference type="Pfam" id="PF00596">
    <property type="entry name" value="Aldolase_II"/>
    <property type="match status" value="1"/>
</dbReference>
<name>A0ABV4D5G0_9LACT</name>
<keyword evidence="1" id="KW-0479">Metal-binding</keyword>
<evidence type="ECO:0000259" key="3">
    <source>
        <dbReference type="SMART" id="SM01007"/>
    </source>
</evidence>
<evidence type="ECO:0000313" key="5">
    <source>
        <dbReference type="Proteomes" id="UP001565283"/>
    </source>
</evidence>
<dbReference type="NCBIfam" id="NF004979">
    <property type="entry name" value="PRK06357.1"/>
    <property type="match status" value="1"/>
</dbReference>
<dbReference type="PANTHER" id="PTHR22789:SF0">
    <property type="entry name" value="3-OXO-TETRONATE 4-PHOSPHATE DECARBOXYLASE-RELATED"/>
    <property type="match status" value="1"/>
</dbReference>
<reference evidence="4 5" key="1">
    <citation type="submission" date="2024-03" db="EMBL/GenBank/DDBJ databases">
        <title>Mouse gut bacterial collection (mGBC) of GemPharmatech.</title>
        <authorList>
            <person name="He Y."/>
            <person name="Dong L."/>
            <person name="Wu D."/>
            <person name="Gao X."/>
            <person name="Lin Z."/>
        </authorList>
    </citation>
    <scope>NUCLEOTIDE SEQUENCE [LARGE SCALE GENOMIC DNA]</scope>
    <source>
        <strain evidence="4 5">61-15</strain>
    </source>
</reference>
<dbReference type="SMART" id="SM01007">
    <property type="entry name" value="Aldolase_II"/>
    <property type="match status" value="1"/>
</dbReference>
<gene>
    <name evidence="4" type="ORF">AALA52_07040</name>
</gene>
<evidence type="ECO:0000256" key="1">
    <source>
        <dbReference type="ARBA" id="ARBA00022723"/>
    </source>
</evidence>
<feature type="domain" description="Class II aldolase/adducin N-terminal" evidence="3">
    <location>
        <begin position="15"/>
        <end position="207"/>
    </location>
</feature>
<proteinExistence type="predicted"/>
<dbReference type="RefSeq" id="WP_369948506.1">
    <property type="nucleotide sequence ID" value="NZ_JBCLSH010000024.1"/>
</dbReference>
<accession>A0ABV4D5G0</accession>
<evidence type="ECO:0000256" key="2">
    <source>
        <dbReference type="ARBA" id="ARBA00023239"/>
    </source>
</evidence>
<comment type="caution">
    <text evidence="4">The sequence shown here is derived from an EMBL/GenBank/DDBJ whole genome shotgun (WGS) entry which is preliminary data.</text>
</comment>
<keyword evidence="5" id="KW-1185">Reference proteome</keyword>
<dbReference type="InterPro" id="IPR001303">
    <property type="entry name" value="Aldolase_II/adducin_N"/>
</dbReference>
<dbReference type="InterPro" id="IPR050197">
    <property type="entry name" value="Aldolase_class_II_sugar_metab"/>
</dbReference>
<protein>
    <submittedName>
        <fullName evidence="4">Class II aldolase/adducin family protein</fullName>
    </submittedName>
</protein>
<dbReference type="Proteomes" id="UP001565283">
    <property type="component" value="Unassembled WGS sequence"/>
</dbReference>
<evidence type="ECO:0000313" key="4">
    <source>
        <dbReference type="EMBL" id="MEY8443993.1"/>
    </source>
</evidence>
<dbReference type="PANTHER" id="PTHR22789">
    <property type="entry name" value="FUCULOSE PHOSPHATE ALDOLASE"/>
    <property type="match status" value="1"/>
</dbReference>